<comment type="caution">
    <text evidence="2">The sequence shown here is derived from an EMBL/GenBank/DDBJ whole genome shotgun (WGS) entry which is preliminary data.</text>
</comment>
<evidence type="ECO:0000313" key="2">
    <source>
        <dbReference type="EMBL" id="VUX47280.1"/>
    </source>
</evidence>
<evidence type="ECO:0000313" key="3">
    <source>
        <dbReference type="Proteomes" id="UP000326641"/>
    </source>
</evidence>
<name>A0A564WFL7_9PROT</name>
<gene>
    <name evidence="2" type="ORF">DF3PA_40156</name>
</gene>
<dbReference type="Proteomes" id="UP000326641">
    <property type="component" value="Unassembled WGS sequence"/>
</dbReference>
<evidence type="ECO:0000256" key="1">
    <source>
        <dbReference type="SAM" id="MobiDB-lite"/>
    </source>
</evidence>
<dbReference type="EMBL" id="UXAT02000034">
    <property type="protein sequence ID" value="VUX47280.1"/>
    <property type="molecule type" value="Genomic_DNA"/>
</dbReference>
<organism evidence="2 3">
    <name type="scientific">Candidatus Defluviicoccus seviourii</name>
    <dbReference type="NCBI Taxonomy" id="2565273"/>
    <lineage>
        <taxon>Bacteria</taxon>
        <taxon>Pseudomonadati</taxon>
        <taxon>Pseudomonadota</taxon>
        <taxon>Alphaproteobacteria</taxon>
        <taxon>Rhodospirillales</taxon>
        <taxon>Rhodospirillaceae</taxon>
        <taxon>Defluviicoccus</taxon>
    </lineage>
</organism>
<accession>A0A564WFL7</accession>
<sequence length="152" mass="16373">MVFTAIDGILRAERQRAGGLMTAIESGPRRSLDEPRLPREAVSLAGFGDCTPPRRHKAAQPKVSVNVGEAMTGSPMRGSLGAAPPTERSLRNSHILRLLPTVALIRGSASFSPLLSCRACQDTDFSWRAWQVGAALPLQIESDSNRSPQGRK</sequence>
<proteinExistence type="predicted"/>
<protein>
    <submittedName>
        <fullName evidence="2">Uncharacterized protein</fullName>
    </submittedName>
</protein>
<dbReference type="AlphaFoldDB" id="A0A564WFL7"/>
<reference evidence="2" key="1">
    <citation type="submission" date="2018-11" db="EMBL/GenBank/DDBJ databases">
        <authorList>
            <person name="Onetto C."/>
        </authorList>
    </citation>
    <scope>NUCLEOTIDE SEQUENCE [LARGE SCALE GENOMIC DNA]</scope>
</reference>
<feature type="region of interest" description="Disordered" evidence="1">
    <location>
        <begin position="52"/>
        <end position="87"/>
    </location>
</feature>
<keyword evidence="3" id="KW-1185">Reference proteome</keyword>